<dbReference type="EMBL" id="JAUFSA010000004">
    <property type="protein sequence ID" value="MDP7739212.1"/>
    <property type="molecule type" value="Genomic_DNA"/>
</dbReference>
<organism evidence="1 2">
    <name type="scientific">Mycobacterium paragordonae</name>
    <dbReference type="NCBI Taxonomy" id="1389713"/>
    <lineage>
        <taxon>Bacteria</taxon>
        <taxon>Bacillati</taxon>
        <taxon>Actinomycetota</taxon>
        <taxon>Actinomycetes</taxon>
        <taxon>Mycobacteriales</taxon>
        <taxon>Mycobacteriaceae</taxon>
        <taxon>Mycobacterium</taxon>
    </lineage>
</organism>
<accession>A0AAJ1SF19</accession>
<proteinExistence type="predicted"/>
<sequence>MTTAAGTGNIAALAEVLGSAWDSGQSSDKGSTVRENAIHDLTGRWLDLRTVAAADAPVRSVVFNQADGTIAARFDERHGVVFGDDRPFPWDVLRGPLTLLWHPDDSPTQ</sequence>
<name>A0AAJ1SF19_9MYCO</name>
<protein>
    <submittedName>
        <fullName evidence="1">Uncharacterized protein</fullName>
    </submittedName>
</protein>
<gene>
    <name evidence="1" type="ORF">QXL92_31250</name>
</gene>
<reference evidence="1" key="1">
    <citation type="submission" date="2023-06" db="EMBL/GenBank/DDBJ databases">
        <title>Identification of two novel mycobacterium reveal diversities and complexities of Mycobacterium gordonae clade.</title>
        <authorList>
            <person name="Matsumoto Y."/>
            <person name="Nakamura S."/>
            <person name="Motooka D."/>
            <person name="Fukushima K."/>
        </authorList>
    </citation>
    <scope>NUCLEOTIDE SEQUENCE</scope>
    <source>
        <strain evidence="1">TY812</strain>
    </source>
</reference>
<dbReference type="Proteomes" id="UP001229081">
    <property type="component" value="Unassembled WGS sequence"/>
</dbReference>
<evidence type="ECO:0000313" key="2">
    <source>
        <dbReference type="Proteomes" id="UP001229081"/>
    </source>
</evidence>
<dbReference type="RefSeq" id="WP_306255840.1">
    <property type="nucleotide sequence ID" value="NZ_JAUFSA010000004.1"/>
</dbReference>
<evidence type="ECO:0000313" key="1">
    <source>
        <dbReference type="EMBL" id="MDP7739212.1"/>
    </source>
</evidence>
<dbReference type="AlphaFoldDB" id="A0AAJ1SF19"/>
<comment type="caution">
    <text evidence="1">The sequence shown here is derived from an EMBL/GenBank/DDBJ whole genome shotgun (WGS) entry which is preliminary data.</text>
</comment>